<protein>
    <submittedName>
        <fullName evidence="2">Uncharacterized protein</fullName>
    </submittedName>
</protein>
<sequence>MKRDEPFTTVNHLRERKKELIVVTCVFIAITLMKGYISLKKGMHFIDPSLIFIFIIFLCVLAEWISGKVRKNKQSVKTTRLYEKKETLVIYTLGFIAMAAINLYTSITTQAHFIDVYLVLMFLIAIGTLVDLEIENIRNKHF</sequence>
<dbReference type="EMBL" id="AEUW02000001">
    <property type="protein sequence ID" value="EHJ51625.1"/>
    <property type="molecule type" value="Genomic_DNA"/>
</dbReference>
<reference evidence="2 3" key="1">
    <citation type="journal article" date="2014" name="Int. J. Syst. Evol. Microbiol.">
        <title>Phylogenomics and the dynamic genome evolution of the genus Streptococcus.</title>
        <authorList>
            <consortium name="The Broad Institute Genome Sequencing Platform"/>
            <person name="Richards V.P."/>
            <person name="Palmer S.R."/>
            <person name="Pavinski Bitar P.D."/>
            <person name="Qin X."/>
            <person name="Weinstock G.M."/>
            <person name="Highlander S.K."/>
            <person name="Town C.D."/>
            <person name="Burne R.A."/>
            <person name="Stanhope M.J."/>
        </authorList>
    </citation>
    <scope>NUCLEOTIDE SEQUENCE [LARGE SCALE GENOMIC DNA]</scope>
    <source>
        <strain evidence="2 3">NCTC 11558</strain>
    </source>
</reference>
<keyword evidence="1" id="KW-1133">Transmembrane helix</keyword>
<feature type="transmembrane region" description="Helical" evidence="1">
    <location>
        <begin position="20"/>
        <end position="37"/>
    </location>
</feature>
<feature type="transmembrane region" description="Helical" evidence="1">
    <location>
        <begin position="88"/>
        <end position="107"/>
    </location>
</feature>
<dbReference type="Proteomes" id="UP000003573">
    <property type="component" value="Unassembled WGS sequence"/>
</dbReference>
<evidence type="ECO:0000313" key="2">
    <source>
        <dbReference type="EMBL" id="EHJ51625.1"/>
    </source>
</evidence>
<name>G5JUX7_9STRE</name>
<keyword evidence="1" id="KW-0472">Membrane</keyword>
<keyword evidence="3" id="KW-1185">Reference proteome</keyword>
<evidence type="ECO:0000256" key="1">
    <source>
        <dbReference type="SAM" id="Phobius"/>
    </source>
</evidence>
<comment type="caution">
    <text evidence="2">The sequence shown here is derived from an EMBL/GenBank/DDBJ whole genome shotgun (WGS) entry which is preliminary data.</text>
</comment>
<dbReference type="STRING" id="764298.STRMA_1362"/>
<proteinExistence type="predicted"/>
<organism evidence="2 3">
    <name type="scientific">Streptococcus macacae NCTC 11558</name>
    <dbReference type="NCBI Taxonomy" id="764298"/>
    <lineage>
        <taxon>Bacteria</taxon>
        <taxon>Bacillati</taxon>
        <taxon>Bacillota</taxon>
        <taxon>Bacilli</taxon>
        <taxon>Lactobacillales</taxon>
        <taxon>Streptococcaceae</taxon>
        <taxon>Streptococcus</taxon>
    </lineage>
</organism>
<feature type="transmembrane region" description="Helical" evidence="1">
    <location>
        <begin position="49"/>
        <end position="67"/>
    </location>
</feature>
<dbReference type="RefSeq" id="WP_003078653.1">
    <property type="nucleotide sequence ID" value="NZ_AEUW02000001.1"/>
</dbReference>
<gene>
    <name evidence="2" type="ORF">STRMA_1362</name>
</gene>
<feature type="transmembrane region" description="Helical" evidence="1">
    <location>
        <begin position="113"/>
        <end position="132"/>
    </location>
</feature>
<accession>G5JUX7</accession>
<dbReference type="AlphaFoldDB" id="G5JUX7"/>
<dbReference type="OrthoDB" id="9955330at2"/>
<keyword evidence="1" id="KW-0812">Transmembrane</keyword>
<evidence type="ECO:0000313" key="3">
    <source>
        <dbReference type="Proteomes" id="UP000003573"/>
    </source>
</evidence>